<name>A0AAP0EUQ5_9MAGN</name>
<feature type="region of interest" description="Disordered" evidence="1">
    <location>
        <begin position="53"/>
        <end position="72"/>
    </location>
</feature>
<reference evidence="2 3" key="1">
    <citation type="submission" date="2024-01" db="EMBL/GenBank/DDBJ databases">
        <title>Genome assemblies of Stephania.</title>
        <authorList>
            <person name="Yang L."/>
        </authorList>
    </citation>
    <scope>NUCLEOTIDE SEQUENCE [LARGE SCALE GENOMIC DNA]</scope>
    <source>
        <strain evidence="2">JXDWG</strain>
        <tissue evidence="2">Leaf</tissue>
    </source>
</reference>
<organism evidence="2 3">
    <name type="scientific">Stephania cephalantha</name>
    <dbReference type="NCBI Taxonomy" id="152367"/>
    <lineage>
        <taxon>Eukaryota</taxon>
        <taxon>Viridiplantae</taxon>
        <taxon>Streptophyta</taxon>
        <taxon>Embryophyta</taxon>
        <taxon>Tracheophyta</taxon>
        <taxon>Spermatophyta</taxon>
        <taxon>Magnoliopsida</taxon>
        <taxon>Ranunculales</taxon>
        <taxon>Menispermaceae</taxon>
        <taxon>Menispermoideae</taxon>
        <taxon>Cissampelideae</taxon>
        <taxon>Stephania</taxon>
    </lineage>
</organism>
<gene>
    <name evidence="2" type="ORF">Scep_023456</name>
</gene>
<feature type="compositionally biased region" description="Basic and acidic residues" evidence="1">
    <location>
        <begin position="1"/>
        <end position="21"/>
    </location>
</feature>
<comment type="caution">
    <text evidence="2">The sequence shown here is derived from an EMBL/GenBank/DDBJ whole genome shotgun (WGS) entry which is preliminary data.</text>
</comment>
<feature type="region of interest" description="Disordered" evidence="1">
    <location>
        <begin position="1"/>
        <end position="36"/>
    </location>
</feature>
<evidence type="ECO:0000313" key="3">
    <source>
        <dbReference type="Proteomes" id="UP001419268"/>
    </source>
</evidence>
<dbReference type="Proteomes" id="UP001419268">
    <property type="component" value="Unassembled WGS sequence"/>
</dbReference>
<evidence type="ECO:0000256" key="1">
    <source>
        <dbReference type="SAM" id="MobiDB-lite"/>
    </source>
</evidence>
<evidence type="ECO:0000313" key="2">
    <source>
        <dbReference type="EMBL" id="KAK9100026.1"/>
    </source>
</evidence>
<accession>A0AAP0EUQ5</accession>
<protein>
    <submittedName>
        <fullName evidence="2">Uncharacterized protein</fullName>
    </submittedName>
</protein>
<proteinExistence type="predicted"/>
<sequence length="85" mass="9540">MEKISNSVLDERSRNAEEGMRSVRRTRAREIGEVAGTEREEVGVNLSKSALAAMTESEQPNERRSSFHDSFPAPLTVDTLLIDYN</sequence>
<dbReference type="EMBL" id="JBBNAG010000010">
    <property type="protein sequence ID" value="KAK9100026.1"/>
    <property type="molecule type" value="Genomic_DNA"/>
</dbReference>
<keyword evidence="3" id="KW-1185">Reference proteome</keyword>
<dbReference type="AlphaFoldDB" id="A0AAP0EUQ5"/>